<dbReference type="EMBL" id="JAAARO010000003">
    <property type="protein sequence ID" value="KAF5750733.1"/>
    <property type="molecule type" value="Genomic_DNA"/>
</dbReference>
<dbReference type="Proteomes" id="UP000593562">
    <property type="component" value="Unassembled WGS sequence"/>
</dbReference>
<evidence type="ECO:0000313" key="3">
    <source>
        <dbReference type="Proteomes" id="UP000593562"/>
    </source>
</evidence>
<dbReference type="PANTHER" id="PTHR31881:SF11">
    <property type="entry name" value="PROTEIN, PUTATIVE-RELATED"/>
    <property type="match status" value="1"/>
</dbReference>
<evidence type="ECO:0008006" key="4">
    <source>
        <dbReference type="Google" id="ProtNLM"/>
    </source>
</evidence>
<proteinExistence type="predicted"/>
<dbReference type="InParanoid" id="A0A7J7DWQ8"/>
<feature type="transmembrane region" description="Helical" evidence="1">
    <location>
        <begin position="6"/>
        <end position="27"/>
    </location>
</feature>
<keyword evidence="1" id="KW-1133">Transmembrane helix</keyword>
<dbReference type="FunCoup" id="A0A7J7DWQ8">
    <property type="interactions" value="3"/>
</dbReference>
<dbReference type="AlphaFoldDB" id="A0A7J7DWQ8"/>
<keyword evidence="1" id="KW-0812">Transmembrane</keyword>
<feature type="transmembrane region" description="Helical" evidence="1">
    <location>
        <begin position="74"/>
        <end position="97"/>
    </location>
</feature>
<keyword evidence="3" id="KW-1185">Reference proteome</keyword>
<organism evidence="2 3">
    <name type="scientific">Tripterygium wilfordii</name>
    <name type="common">Thunder God vine</name>
    <dbReference type="NCBI Taxonomy" id="458696"/>
    <lineage>
        <taxon>Eukaryota</taxon>
        <taxon>Viridiplantae</taxon>
        <taxon>Streptophyta</taxon>
        <taxon>Embryophyta</taxon>
        <taxon>Tracheophyta</taxon>
        <taxon>Spermatophyta</taxon>
        <taxon>Magnoliopsida</taxon>
        <taxon>eudicotyledons</taxon>
        <taxon>Gunneridae</taxon>
        <taxon>Pentapetalae</taxon>
        <taxon>rosids</taxon>
        <taxon>fabids</taxon>
        <taxon>Celastrales</taxon>
        <taxon>Celastraceae</taxon>
        <taxon>Tripterygium</taxon>
    </lineage>
</organism>
<reference evidence="2 3" key="1">
    <citation type="journal article" date="2020" name="Nat. Commun.">
        <title>Genome of Tripterygium wilfordii and identification of cytochrome P450 involved in triptolide biosynthesis.</title>
        <authorList>
            <person name="Tu L."/>
            <person name="Su P."/>
            <person name="Zhang Z."/>
            <person name="Gao L."/>
            <person name="Wang J."/>
            <person name="Hu T."/>
            <person name="Zhou J."/>
            <person name="Zhang Y."/>
            <person name="Zhao Y."/>
            <person name="Liu Y."/>
            <person name="Song Y."/>
            <person name="Tong Y."/>
            <person name="Lu Y."/>
            <person name="Yang J."/>
            <person name="Xu C."/>
            <person name="Jia M."/>
            <person name="Peters R.J."/>
            <person name="Huang L."/>
            <person name="Gao W."/>
        </authorList>
    </citation>
    <scope>NUCLEOTIDE SEQUENCE [LARGE SCALE GENOMIC DNA]</scope>
    <source>
        <strain evidence="3">cv. XIE 37</strain>
        <tissue evidence="2">Leaf</tissue>
    </source>
</reference>
<dbReference type="Pfam" id="PF04654">
    <property type="entry name" value="DUF599"/>
    <property type="match status" value="1"/>
</dbReference>
<gene>
    <name evidence="2" type="ORF">HS088_TW03G01072</name>
</gene>
<comment type="caution">
    <text evidence="2">The sequence shown here is derived from an EMBL/GenBank/DDBJ whole genome shotgun (WGS) entry which is preliminary data.</text>
</comment>
<feature type="transmembrane region" description="Helical" evidence="1">
    <location>
        <begin position="194"/>
        <end position="213"/>
    </location>
</feature>
<evidence type="ECO:0000313" key="2">
    <source>
        <dbReference type="EMBL" id="KAF5750733.1"/>
    </source>
</evidence>
<evidence type="ECO:0000256" key="1">
    <source>
        <dbReference type="SAM" id="Phobius"/>
    </source>
</evidence>
<sequence>MGVIGYLDSVLAPLSLFLMIGYHTYVWQYFKHRQSQTTIGIDAIRRKSWFSHLEIEQATDKMGMLAVQSLRNTLMGTILTATVSILISVALAALTSNSYTQKHLFSNPIFGSQSDKIYVLKFGSASIFVSLSFLCSSMAVGYLIDANFLINAFNELSSVEHTQMVFERGFLLATIGNRTLCVAFPLIIWLFGPVAMAVSAVALVWGLHGLDFAPKLVKRNVQKPNCEL</sequence>
<feature type="transmembrane region" description="Helical" evidence="1">
    <location>
        <begin position="117"/>
        <end position="144"/>
    </location>
</feature>
<dbReference type="InterPro" id="IPR006747">
    <property type="entry name" value="DUF599"/>
</dbReference>
<accession>A0A7J7DWQ8</accession>
<protein>
    <recommendedName>
        <fullName evidence="4">DUF599 domain-containing protein</fullName>
    </recommendedName>
</protein>
<dbReference type="OrthoDB" id="761598at2759"/>
<name>A0A7J7DWQ8_TRIWF</name>
<keyword evidence="1" id="KW-0472">Membrane</keyword>
<dbReference type="PANTHER" id="PTHR31881">
    <property type="match status" value="1"/>
</dbReference>